<accession>A0A6M3J5F1</accession>
<sequence length="63" mass="7291">MSEAEKIDNQRVQTLNEAKRTKIGCTIRPFDCANYKHEHLCNLYETDCEYATKLNGHVAKLSF</sequence>
<dbReference type="EMBL" id="MT141519">
    <property type="protein sequence ID" value="QJA64415.1"/>
    <property type="molecule type" value="Genomic_DNA"/>
</dbReference>
<gene>
    <name evidence="2" type="ORF">MM415A00412_0020</name>
    <name evidence="1" type="ORF">MM415B00498_0030</name>
</gene>
<dbReference type="AlphaFoldDB" id="A0A6M3J5F1"/>
<evidence type="ECO:0000313" key="2">
    <source>
        <dbReference type="EMBL" id="QJA82348.1"/>
    </source>
</evidence>
<dbReference type="EMBL" id="MT142485">
    <property type="protein sequence ID" value="QJA82348.1"/>
    <property type="molecule type" value="Genomic_DNA"/>
</dbReference>
<organism evidence="1">
    <name type="scientific">viral metagenome</name>
    <dbReference type="NCBI Taxonomy" id="1070528"/>
    <lineage>
        <taxon>unclassified sequences</taxon>
        <taxon>metagenomes</taxon>
        <taxon>organismal metagenomes</taxon>
    </lineage>
</organism>
<reference evidence="1" key="1">
    <citation type="submission" date="2020-03" db="EMBL/GenBank/DDBJ databases">
        <title>The deep terrestrial virosphere.</title>
        <authorList>
            <person name="Holmfeldt K."/>
            <person name="Nilsson E."/>
            <person name="Simone D."/>
            <person name="Lopez-Fernandez M."/>
            <person name="Wu X."/>
            <person name="de Brujin I."/>
            <person name="Lundin D."/>
            <person name="Andersson A."/>
            <person name="Bertilsson S."/>
            <person name="Dopson M."/>
        </authorList>
    </citation>
    <scope>NUCLEOTIDE SEQUENCE</scope>
    <source>
        <strain evidence="2">MM415A00412</strain>
        <strain evidence="1">MM415B00498</strain>
    </source>
</reference>
<evidence type="ECO:0000313" key="1">
    <source>
        <dbReference type="EMBL" id="QJA64415.1"/>
    </source>
</evidence>
<proteinExistence type="predicted"/>
<name>A0A6M3J5F1_9ZZZZ</name>
<protein>
    <submittedName>
        <fullName evidence="1">Uncharacterized protein</fullName>
    </submittedName>
</protein>